<dbReference type="InterPro" id="IPR002376">
    <property type="entry name" value="Formyl_transf_N"/>
</dbReference>
<dbReference type="GO" id="GO:0004644">
    <property type="term" value="F:phosphoribosylglycinamide formyltransferase activity"/>
    <property type="evidence" value="ECO:0007669"/>
    <property type="project" value="UniProtKB-UniRule"/>
</dbReference>
<dbReference type="AlphaFoldDB" id="F4LQ77"/>
<comment type="similarity">
    <text evidence="4">Belongs to the GART family.</text>
</comment>
<comment type="catalytic activity">
    <reaction evidence="4">
        <text>N(1)-(5-phospho-beta-D-ribosyl)glycinamide + (6R)-10-formyltetrahydrofolate = N(2)-formyl-N(1)-(5-phospho-beta-D-ribosyl)glycinamide + (6S)-5,6,7,8-tetrahydrofolate + H(+)</text>
        <dbReference type="Rhea" id="RHEA:15053"/>
        <dbReference type="ChEBI" id="CHEBI:15378"/>
        <dbReference type="ChEBI" id="CHEBI:57453"/>
        <dbReference type="ChEBI" id="CHEBI:143788"/>
        <dbReference type="ChEBI" id="CHEBI:147286"/>
        <dbReference type="ChEBI" id="CHEBI:195366"/>
        <dbReference type="EC" id="2.1.2.2"/>
    </reaction>
</comment>
<proteinExistence type="inferred from homology"/>
<evidence type="ECO:0000259" key="5">
    <source>
        <dbReference type="Pfam" id="PF00551"/>
    </source>
</evidence>
<dbReference type="Gene3D" id="3.40.50.170">
    <property type="entry name" value="Formyl transferase, N-terminal domain"/>
    <property type="match status" value="1"/>
</dbReference>
<keyword evidence="8" id="KW-1185">Reference proteome</keyword>
<comment type="caution">
    <text evidence="4">Lacks conserved residue(s) required for the propagation of feature annotation.</text>
</comment>
<dbReference type="GO" id="GO:0006189">
    <property type="term" value="P:'de novo' IMP biosynthetic process"/>
    <property type="evidence" value="ECO:0007669"/>
    <property type="project" value="UniProtKB-UniRule"/>
</dbReference>
<reference evidence="8" key="1">
    <citation type="submission" date="2011-04" db="EMBL/GenBank/DDBJ databases">
        <title>The complete genome of Treponema brennaborense DSM 12168.</title>
        <authorList>
            <person name="Lucas S."/>
            <person name="Han J."/>
            <person name="Lapidus A."/>
            <person name="Bruce D."/>
            <person name="Goodwin L."/>
            <person name="Pitluck S."/>
            <person name="Peters L."/>
            <person name="Kyrpides N."/>
            <person name="Mavromatis K."/>
            <person name="Ivanova N."/>
            <person name="Mikhailova N."/>
            <person name="Pagani I."/>
            <person name="Teshima H."/>
            <person name="Detter J.C."/>
            <person name="Tapia R."/>
            <person name="Han C."/>
            <person name="Land M."/>
            <person name="Hauser L."/>
            <person name="Markowitz V."/>
            <person name="Cheng J.-F."/>
            <person name="Hugenholtz P."/>
            <person name="Woyke T."/>
            <person name="Wu D."/>
            <person name="Gronow S."/>
            <person name="Wellnitz S."/>
            <person name="Brambilla E."/>
            <person name="Klenk H.-P."/>
            <person name="Eisen J.A."/>
        </authorList>
    </citation>
    <scope>NUCLEOTIDE SEQUENCE [LARGE SCALE GENOMIC DNA]</scope>
    <source>
        <strain evidence="8">DSM 12168 / CIP 105900 / DD5/3</strain>
    </source>
</reference>
<evidence type="ECO:0000256" key="4">
    <source>
        <dbReference type="HAMAP-Rule" id="MF_01930"/>
    </source>
</evidence>
<dbReference type="UniPathway" id="UPA00074">
    <property type="reaction ID" value="UER00126"/>
</dbReference>
<feature type="domain" description="DUF6504" evidence="6">
    <location>
        <begin position="10"/>
        <end position="106"/>
    </location>
</feature>
<feature type="active site" description="Proton donor" evidence="4">
    <location>
        <position position="276"/>
    </location>
</feature>
<dbReference type="PANTHER" id="PTHR43369">
    <property type="entry name" value="PHOSPHORIBOSYLGLYCINAMIDE FORMYLTRANSFERASE"/>
    <property type="match status" value="1"/>
</dbReference>
<gene>
    <name evidence="4" type="primary">purN</name>
    <name evidence="7" type="ordered locus">Trebr_0656</name>
</gene>
<name>F4LQ77_TREBD</name>
<evidence type="ECO:0000259" key="6">
    <source>
        <dbReference type="Pfam" id="PF20114"/>
    </source>
</evidence>
<organism evidence="7 8">
    <name type="scientific">Treponema brennaborense (strain DSM 12168 / CIP 105900 / DD5/3)</name>
    <dbReference type="NCBI Taxonomy" id="906968"/>
    <lineage>
        <taxon>Bacteria</taxon>
        <taxon>Pseudomonadati</taxon>
        <taxon>Spirochaetota</taxon>
        <taxon>Spirochaetia</taxon>
        <taxon>Spirochaetales</taxon>
        <taxon>Treponemataceae</taxon>
        <taxon>Treponema</taxon>
    </lineage>
</organism>
<keyword evidence="3 4" id="KW-0658">Purine biosynthesis</keyword>
<evidence type="ECO:0000313" key="7">
    <source>
        <dbReference type="EMBL" id="AEE16098.1"/>
    </source>
</evidence>
<evidence type="ECO:0000256" key="3">
    <source>
        <dbReference type="ARBA" id="ARBA00022755"/>
    </source>
</evidence>
<dbReference type="Pfam" id="PF20114">
    <property type="entry name" value="DUF6504"/>
    <property type="match status" value="1"/>
</dbReference>
<protein>
    <recommendedName>
        <fullName evidence="4">Phosphoribosylglycinamide formyltransferase</fullName>
        <ecNumber evidence="4">2.1.2.2</ecNumber>
    </recommendedName>
    <alternativeName>
        <fullName evidence="4">5'-phosphoribosylglycinamide transformylase</fullName>
    </alternativeName>
    <alternativeName>
        <fullName evidence="4">GAR transformylase</fullName>
        <shortName evidence="4">GART</shortName>
    </alternativeName>
</protein>
<dbReference type="EMBL" id="CP002696">
    <property type="protein sequence ID" value="AEE16098.1"/>
    <property type="molecule type" value="Genomic_DNA"/>
</dbReference>
<feature type="binding site" evidence="4">
    <location>
        <position position="228"/>
    </location>
    <ligand>
        <name>(6R)-10-formyltetrahydrofolate</name>
        <dbReference type="ChEBI" id="CHEBI:195366"/>
    </ligand>
</feature>
<evidence type="ECO:0000313" key="8">
    <source>
        <dbReference type="Proteomes" id="UP000006546"/>
    </source>
</evidence>
<feature type="binding site" evidence="4">
    <location>
        <position position="274"/>
    </location>
    <ligand>
        <name>(6R)-10-formyltetrahydrofolate</name>
        <dbReference type="ChEBI" id="CHEBI:195366"/>
    </ligand>
</feature>
<dbReference type="Pfam" id="PF00551">
    <property type="entry name" value="Formyl_trans_N"/>
    <property type="match status" value="1"/>
</dbReference>
<feature type="domain" description="Formyl transferase N-terminal" evidence="5">
    <location>
        <begin position="185"/>
        <end position="352"/>
    </location>
</feature>
<dbReference type="SUPFAM" id="SSF53328">
    <property type="entry name" value="Formyltransferase"/>
    <property type="match status" value="1"/>
</dbReference>
<dbReference type="Proteomes" id="UP000006546">
    <property type="component" value="Chromosome"/>
</dbReference>
<evidence type="ECO:0000256" key="2">
    <source>
        <dbReference type="ARBA" id="ARBA00022679"/>
    </source>
</evidence>
<comment type="function">
    <text evidence="4">Catalyzes the transfer of a formyl group from 10-formyltetrahydrofolate to 5-phospho-ribosyl-glycinamide (GAR), producing 5-phospho-ribosyl-N-formylglycinamide (FGAR) and tetrahydrofolate.</text>
</comment>
<feature type="site" description="Raises pKa of active site His" evidence="4">
    <location>
        <position position="317"/>
    </location>
</feature>
<dbReference type="InterPro" id="IPR004607">
    <property type="entry name" value="GART"/>
</dbReference>
<dbReference type="HAMAP" id="MF_01930">
    <property type="entry name" value="PurN"/>
    <property type="match status" value="1"/>
</dbReference>
<keyword evidence="2 4" id="KW-0808">Transferase</keyword>
<dbReference type="RefSeq" id="WP_013757817.1">
    <property type="nucleotide sequence ID" value="NC_015500.1"/>
</dbReference>
<dbReference type="GO" id="GO:0005829">
    <property type="term" value="C:cytosol"/>
    <property type="evidence" value="ECO:0007669"/>
    <property type="project" value="TreeGrafter"/>
</dbReference>
<accession>F4LQ77</accession>
<dbReference type="STRING" id="906968.Trebr_0656"/>
<dbReference type="HOGENOM" id="CLU_767132_0_0_12"/>
<dbReference type="InterPro" id="IPR045443">
    <property type="entry name" value="DUF6504"/>
</dbReference>
<dbReference type="CDD" id="cd08645">
    <property type="entry name" value="FMT_core_GART"/>
    <property type="match status" value="1"/>
</dbReference>
<evidence type="ECO:0000256" key="1">
    <source>
        <dbReference type="ARBA" id="ARBA00005054"/>
    </source>
</evidence>
<dbReference type="InterPro" id="IPR036477">
    <property type="entry name" value="Formyl_transf_N_sf"/>
</dbReference>
<dbReference type="PANTHER" id="PTHR43369:SF2">
    <property type="entry name" value="PHOSPHORIBOSYLGLYCINAMIDE FORMYLTRANSFERASE"/>
    <property type="match status" value="1"/>
</dbReference>
<dbReference type="eggNOG" id="COG0299">
    <property type="taxonomic scope" value="Bacteria"/>
</dbReference>
<dbReference type="EC" id="2.1.2.2" evidence="4"/>
<sequence>MNSSGELLPEQFIGESVTVTDSAFDASVMASGAPGVPSVFSWRGTSYRVRAVLHTGKTNRPCRHGSGERYIDKHVYCVETETGEVMTLYCRRTSGRKAGWTLYSLRKKARPMIQSDKKTAAASSGPLRVAVLVSGGGTNLQAIIDEQRRMNRLAAGAFAEGSVCANGVFAEGGADTDDVAACPYEVCAVFSDRKDAYALERARQAGIPAEIVSPYAVLGADKAKSATRDEKRFAVSDRVLALSRAYEADILVLAGFLTVLGGAVIDAYGGRIINLHPALLPKFGGEGMWGRHVHEAVLASGEAESGCTVHLVDGGCDTGKILLQRRVPVLPGDTPETLYARIAPCEHEALVAGIKMLAELR</sequence>
<dbReference type="KEGG" id="tbe:Trebr_0656"/>
<comment type="pathway">
    <text evidence="1 4">Purine metabolism; IMP biosynthesis via de novo pathway; N(2)-formyl-N(1)-(5-phospho-D-ribosyl)glycinamide from N(1)-(5-phospho-D-ribosyl)glycinamide (10-formyl THF route): step 1/1.</text>
</comment>
<feature type="binding site" evidence="4">
    <location>
        <begin position="137"/>
        <end position="139"/>
    </location>
    <ligand>
        <name>N(1)-(5-phospho-beta-D-ribosyl)glycinamide</name>
        <dbReference type="ChEBI" id="CHEBI:143788"/>
    </ligand>
</feature>